<evidence type="ECO:0000256" key="1">
    <source>
        <dbReference type="SAM" id="Coils"/>
    </source>
</evidence>
<organism evidence="2 3">
    <name type="scientific">Epilithonimonas bovis DSM 19482</name>
    <dbReference type="NCBI Taxonomy" id="1121284"/>
    <lineage>
        <taxon>Bacteria</taxon>
        <taxon>Pseudomonadati</taxon>
        <taxon>Bacteroidota</taxon>
        <taxon>Flavobacteriia</taxon>
        <taxon>Flavobacteriales</taxon>
        <taxon>Weeksellaceae</taxon>
        <taxon>Chryseobacterium group</taxon>
        <taxon>Epilithonimonas</taxon>
    </lineage>
</organism>
<dbReference type="STRING" id="1121284.SAMN05660493_01331"/>
<accession>A0A1U7PXR8</accession>
<dbReference type="AlphaFoldDB" id="A0A1U7PXR8"/>
<gene>
    <name evidence="2" type="ORF">SAMN05660493_01331</name>
</gene>
<dbReference type="Pfam" id="PF09903">
    <property type="entry name" value="DUF2130"/>
    <property type="match status" value="1"/>
</dbReference>
<sequence>MKTENQTIACPHCGEEIDVNSVLTHQIEESIRQDFIQKENQVKKDFALKNDALQKQIEAFENEKQKNDELIAEKIAEEKRKLEVGIEQKLRQKIEDENKLLLEGKDAEIEENRKKLQEFNKMKGDLARVEREKAQMKEELDAENEIKINEILEEERKKIKKNVESSSEFKIKELEEKLKTQIALTAEMQRKQEQGSMQLQGEVMELAIEEFLISSFPTDSISEIKKGASGADCLQTINTYEHQNCGTIYYESKRTKNFSAGWIEKFKNDIKIKGADLGVLVTDALPNGMDRMGLYQGVYVCTYDEFKGLAAILRQQLIHLNFATASQESKGEKMELLYQYLSSNEFRLQIEAIIDGFNKMKNGITSEKNAMHRIWKEREKQIDKVLINTSEMFGSIKGIAGKSIQNIEALEIGYDLIEDIQE</sequence>
<evidence type="ECO:0000313" key="2">
    <source>
        <dbReference type="EMBL" id="SIT96640.1"/>
    </source>
</evidence>
<evidence type="ECO:0000313" key="3">
    <source>
        <dbReference type="Proteomes" id="UP000187261"/>
    </source>
</evidence>
<proteinExistence type="predicted"/>
<dbReference type="InterPro" id="IPR019219">
    <property type="entry name" value="DUF2130"/>
</dbReference>
<name>A0A1U7PXR8_9FLAO</name>
<dbReference type="Proteomes" id="UP000187261">
    <property type="component" value="Unassembled WGS sequence"/>
</dbReference>
<feature type="coiled-coil region" evidence="1">
    <location>
        <begin position="43"/>
        <end position="191"/>
    </location>
</feature>
<keyword evidence="1" id="KW-0175">Coiled coil</keyword>
<dbReference type="RefSeq" id="WP_076782852.1">
    <property type="nucleotide sequence ID" value="NZ_FTPU01000011.1"/>
</dbReference>
<dbReference type="EMBL" id="FTPU01000011">
    <property type="protein sequence ID" value="SIT96640.1"/>
    <property type="molecule type" value="Genomic_DNA"/>
</dbReference>
<reference evidence="3" key="1">
    <citation type="submission" date="2016-10" db="EMBL/GenBank/DDBJ databases">
        <authorList>
            <person name="Varghese N."/>
            <person name="Submissions S."/>
        </authorList>
    </citation>
    <scope>NUCLEOTIDE SEQUENCE [LARGE SCALE GENOMIC DNA]</scope>
    <source>
        <strain evidence="3">DSM 19482</strain>
    </source>
</reference>
<keyword evidence="3" id="KW-1185">Reference proteome</keyword>
<evidence type="ECO:0008006" key="4">
    <source>
        <dbReference type="Google" id="ProtNLM"/>
    </source>
</evidence>
<dbReference type="OrthoDB" id="9765972at2"/>
<protein>
    <recommendedName>
        <fullName evidence="4">DUF2130 domain-containing protein</fullName>
    </recommendedName>
</protein>